<name>A0AAE0S5Y4_9BIVA</name>
<accession>A0AAE0S5Y4</accession>
<dbReference type="Gene3D" id="3.10.100.10">
    <property type="entry name" value="Mannose-Binding Protein A, subunit A"/>
    <property type="match status" value="1"/>
</dbReference>
<keyword evidence="3" id="KW-1185">Reference proteome</keyword>
<comment type="caution">
    <text evidence="2">The sequence shown here is derived from an EMBL/GenBank/DDBJ whole genome shotgun (WGS) entry which is preliminary data.</text>
</comment>
<protein>
    <recommendedName>
        <fullName evidence="1">C-type lectin domain-containing protein</fullName>
    </recommendedName>
</protein>
<sequence>MEIDLCYKIHHESNYNWEQARIVCESEGSDLLVVDNRPLMEFVSHILDKNVTNKRDEQYWIGATDKVQEGNFVWVNGQQVGNNSWHSTEPNNADGDEDCVALWWYNNEMRLEMNDVPCEKYTMKFVCQMKW</sequence>
<dbReference type="PANTHER" id="PTHR22803">
    <property type="entry name" value="MANNOSE, PHOSPHOLIPASE, LECTIN RECEPTOR RELATED"/>
    <property type="match status" value="1"/>
</dbReference>
<dbReference type="PROSITE" id="PS50041">
    <property type="entry name" value="C_TYPE_LECTIN_2"/>
    <property type="match status" value="1"/>
</dbReference>
<dbReference type="EMBL" id="JAEAOA010001951">
    <property type="protein sequence ID" value="KAK3586027.1"/>
    <property type="molecule type" value="Genomic_DNA"/>
</dbReference>
<dbReference type="AlphaFoldDB" id="A0AAE0S5Y4"/>
<dbReference type="Pfam" id="PF00059">
    <property type="entry name" value="Lectin_C"/>
    <property type="match status" value="1"/>
</dbReference>
<dbReference type="InterPro" id="IPR001304">
    <property type="entry name" value="C-type_lectin-like"/>
</dbReference>
<proteinExistence type="predicted"/>
<dbReference type="InterPro" id="IPR016186">
    <property type="entry name" value="C-type_lectin-like/link_sf"/>
</dbReference>
<evidence type="ECO:0000313" key="2">
    <source>
        <dbReference type="EMBL" id="KAK3586027.1"/>
    </source>
</evidence>
<dbReference type="SMART" id="SM00034">
    <property type="entry name" value="CLECT"/>
    <property type="match status" value="1"/>
</dbReference>
<evidence type="ECO:0000313" key="3">
    <source>
        <dbReference type="Proteomes" id="UP001195483"/>
    </source>
</evidence>
<dbReference type="Proteomes" id="UP001195483">
    <property type="component" value="Unassembled WGS sequence"/>
</dbReference>
<reference evidence="2" key="3">
    <citation type="submission" date="2023-05" db="EMBL/GenBank/DDBJ databases">
        <authorList>
            <person name="Smith C.H."/>
        </authorList>
    </citation>
    <scope>NUCLEOTIDE SEQUENCE</scope>
    <source>
        <strain evidence="2">CHS0354</strain>
        <tissue evidence="2">Mantle</tissue>
    </source>
</reference>
<dbReference type="InterPro" id="IPR016187">
    <property type="entry name" value="CTDL_fold"/>
</dbReference>
<evidence type="ECO:0000259" key="1">
    <source>
        <dbReference type="PROSITE" id="PS50041"/>
    </source>
</evidence>
<dbReference type="SUPFAM" id="SSF56436">
    <property type="entry name" value="C-type lectin-like"/>
    <property type="match status" value="1"/>
</dbReference>
<reference evidence="2" key="2">
    <citation type="journal article" date="2021" name="Genome Biol. Evol.">
        <title>Developing a high-quality reference genome for a parasitic bivalve with doubly uniparental inheritance (Bivalvia: Unionida).</title>
        <authorList>
            <person name="Smith C.H."/>
        </authorList>
    </citation>
    <scope>NUCLEOTIDE SEQUENCE</scope>
    <source>
        <strain evidence="2">CHS0354</strain>
        <tissue evidence="2">Mantle</tissue>
    </source>
</reference>
<organism evidence="2 3">
    <name type="scientific">Potamilus streckersoni</name>
    <dbReference type="NCBI Taxonomy" id="2493646"/>
    <lineage>
        <taxon>Eukaryota</taxon>
        <taxon>Metazoa</taxon>
        <taxon>Spiralia</taxon>
        <taxon>Lophotrochozoa</taxon>
        <taxon>Mollusca</taxon>
        <taxon>Bivalvia</taxon>
        <taxon>Autobranchia</taxon>
        <taxon>Heteroconchia</taxon>
        <taxon>Palaeoheterodonta</taxon>
        <taxon>Unionida</taxon>
        <taxon>Unionoidea</taxon>
        <taxon>Unionidae</taxon>
        <taxon>Ambleminae</taxon>
        <taxon>Lampsilini</taxon>
        <taxon>Potamilus</taxon>
    </lineage>
</organism>
<gene>
    <name evidence="2" type="ORF">CHS0354_033152</name>
</gene>
<feature type="domain" description="C-type lectin" evidence="1">
    <location>
        <begin position="6"/>
        <end position="120"/>
    </location>
</feature>
<dbReference type="InterPro" id="IPR050111">
    <property type="entry name" value="C-type_lectin/snaclec_domain"/>
</dbReference>
<dbReference type="CDD" id="cd00037">
    <property type="entry name" value="CLECT"/>
    <property type="match status" value="1"/>
</dbReference>
<reference evidence="2" key="1">
    <citation type="journal article" date="2021" name="Genome Biol. Evol.">
        <title>A High-Quality Reference Genome for a Parasitic Bivalve with Doubly Uniparental Inheritance (Bivalvia: Unionida).</title>
        <authorList>
            <person name="Smith C.H."/>
        </authorList>
    </citation>
    <scope>NUCLEOTIDE SEQUENCE</scope>
    <source>
        <strain evidence="2">CHS0354</strain>
    </source>
</reference>